<dbReference type="Gene3D" id="3.40.50.1240">
    <property type="entry name" value="Phosphoglycerate mutase-like"/>
    <property type="match status" value="1"/>
</dbReference>
<dbReference type="SUPFAM" id="SSF53254">
    <property type="entry name" value="Phosphoglycerate mutase-like"/>
    <property type="match status" value="1"/>
</dbReference>
<evidence type="ECO:0000313" key="2">
    <source>
        <dbReference type="EMBL" id="OJJ63826.1"/>
    </source>
</evidence>
<dbReference type="OrthoDB" id="414418at2759"/>
<dbReference type="FunFam" id="3.40.50.1240:FF:000074">
    <property type="entry name" value="Phosphoglycerate mutase family protein"/>
    <property type="match status" value="1"/>
</dbReference>
<feature type="region of interest" description="Disordered" evidence="1">
    <location>
        <begin position="393"/>
        <end position="416"/>
    </location>
</feature>
<dbReference type="Proteomes" id="UP000184356">
    <property type="component" value="Unassembled WGS sequence"/>
</dbReference>
<dbReference type="InterPro" id="IPR029033">
    <property type="entry name" value="His_PPase_superfam"/>
</dbReference>
<dbReference type="RefSeq" id="XP_040707632.1">
    <property type="nucleotide sequence ID" value="XM_040844218.1"/>
</dbReference>
<dbReference type="PANTHER" id="PTHR16469">
    <property type="entry name" value="UBIQUITIN-ASSOCIATED AND SH3 DOMAIN-CONTAINING BA-RELATED"/>
    <property type="match status" value="1"/>
</dbReference>
<sequence length="416" mass="44614">MAVSGTFKLFSFVNFHSQVNSGVTYECAITGRGSSQKTDGLSPRNFPNSHSSTPTQCTLFVPFIFCDYNATCIVGSNKVAMPLDTIYLTRHGHRLNWTIDHKTGTYFSQFPTPSGNPSDPALTSHGVRQSHELATHIVSGDVTPKPFRVYSSPFWRCLQTIEPSVRALGDAKKAQNGKGGTDGIDEQAEFEIRVENGLGEWFGSTTFFHHPAPPTISTLQSLKSGEAAPFTLNTTRNSPILYTSTRGESIPQLHNRLATALAGIIREVDAEITTIEASLPTEQRTSKAIFICSHAAPLIAIGRVLTGNMPADSSEEDFHVYTAGLSTFRRRGSGPAASKPGKGLLADGTMIANPDVTVVPEWEGGKGVGGGWDCVMNGDCSFLSGGAERGWHFNGEESFDTGPMSDPAVPAVPAED</sequence>
<dbReference type="EMBL" id="KV878582">
    <property type="protein sequence ID" value="OJJ63826.1"/>
    <property type="molecule type" value="Genomic_DNA"/>
</dbReference>
<evidence type="ECO:0000256" key="1">
    <source>
        <dbReference type="SAM" id="MobiDB-lite"/>
    </source>
</evidence>
<protein>
    <submittedName>
        <fullName evidence="2">Uncharacterized protein</fullName>
    </submittedName>
</protein>
<dbReference type="CDD" id="cd07067">
    <property type="entry name" value="HP_PGM_like"/>
    <property type="match status" value="1"/>
</dbReference>
<evidence type="ECO:0000313" key="3">
    <source>
        <dbReference type="Proteomes" id="UP000184356"/>
    </source>
</evidence>
<accession>A0A1L9TWM7</accession>
<dbReference type="STRING" id="1036612.A0A1L9TWM7"/>
<gene>
    <name evidence="2" type="ORF">ASPSYDRAFT_25872</name>
</gene>
<dbReference type="Pfam" id="PF00300">
    <property type="entry name" value="His_Phos_1"/>
    <property type="match status" value="1"/>
</dbReference>
<dbReference type="InterPro" id="IPR013078">
    <property type="entry name" value="His_Pase_superF_clade-1"/>
</dbReference>
<dbReference type="PANTHER" id="PTHR16469:SF51">
    <property type="entry name" value="TRANSCRIPTION FACTOR TAU 55 KDA SUBUNIT"/>
    <property type="match status" value="1"/>
</dbReference>
<dbReference type="InterPro" id="IPR051710">
    <property type="entry name" value="Phosphatase_SH3-domain"/>
</dbReference>
<dbReference type="AlphaFoldDB" id="A0A1L9TWM7"/>
<dbReference type="GeneID" id="63760291"/>
<proteinExistence type="predicted"/>
<name>A0A1L9TWM7_9EURO</name>
<keyword evidence="3" id="KW-1185">Reference proteome</keyword>
<reference evidence="3" key="1">
    <citation type="journal article" date="2017" name="Genome Biol.">
        <title>Comparative genomics reveals high biological diversity and specific adaptations in the industrially and medically important fungal genus Aspergillus.</title>
        <authorList>
            <person name="de Vries R.P."/>
            <person name="Riley R."/>
            <person name="Wiebenga A."/>
            <person name="Aguilar-Osorio G."/>
            <person name="Amillis S."/>
            <person name="Uchima C.A."/>
            <person name="Anderluh G."/>
            <person name="Asadollahi M."/>
            <person name="Askin M."/>
            <person name="Barry K."/>
            <person name="Battaglia E."/>
            <person name="Bayram O."/>
            <person name="Benocci T."/>
            <person name="Braus-Stromeyer S.A."/>
            <person name="Caldana C."/>
            <person name="Canovas D."/>
            <person name="Cerqueira G.C."/>
            <person name="Chen F."/>
            <person name="Chen W."/>
            <person name="Choi C."/>
            <person name="Clum A."/>
            <person name="Dos Santos R.A."/>
            <person name="Damasio A.R."/>
            <person name="Diallinas G."/>
            <person name="Emri T."/>
            <person name="Fekete E."/>
            <person name="Flipphi M."/>
            <person name="Freyberg S."/>
            <person name="Gallo A."/>
            <person name="Gournas C."/>
            <person name="Habgood R."/>
            <person name="Hainaut M."/>
            <person name="Harispe M.L."/>
            <person name="Henrissat B."/>
            <person name="Hilden K.S."/>
            <person name="Hope R."/>
            <person name="Hossain A."/>
            <person name="Karabika E."/>
            <person name="Karaffa L."/>
            <person name="Karanyi Z."/>
            <person name="Krasevec N."/>
            <person name="Kuo A."/>
            <person name="Kusch H."/>
            <person name="LaButti K."/>
            <person name="Lagendijk E.L."/>
            <person name="Lapidus A."/>
            <person name="Levasseur A."/>
            <person name="Lindquist E."/>
            <person name="Lipzen A."/>
            <person name="Logrieco A.F."/>
            <person name="MacCabe A."/>
            <person name="Maekelae M.R."/>
            <person name="Malavazi I."/>
            <person name="Melin P."/>
            <person name="Meyer V."/>
            <person name="Mielnichuk N."/>
            <person name="Miskei M."/>
            <person name="Molnar A.P."/>
            <person name="Mule G."/>
            <person name="Ngan C.Y."/>
            <person name="Orejas M."/>
            <person name="Orosz E."/>
            <person name="Ouedraogo J.P."/>
            <person name="Overkamp K.M."/>
            <person name="Park H.-S."/>
            <person name="Perrone G."/>
            <person name="Piumi F."/>
            <person name="Punt P.J."/>
            <person name="Ram A.F."/>
            <person name="Ramon A."/>
            <person name="Rauscher S."/>
            <person name="Record E."/>
            <person name="Riano-Pachon D.M."/>
            <person name="Robert V."/>
            <person name="Roehrig J."/>
            <person name="Ruller R."/>
            <person name="Salamov A."/>
            <person name="Salih N.S."/>
            <person name="Samson R.A."/>
            <person name="Sandor E."/>
            <person name="Sanguinetti M."/>
            <person name="Schuetze T."/>
            <person name="Sepcic K."/>
            <person name="Shelest E."/>
            <person name="Sherlock G."/>
            <person name="Sophianopoulou V."/>
            <person name="Squina F.M."/>
            <person name="Sun H."/>
            <person name="Susca A."/>
            <person name="Todd R.B."/>
            <person name="Tsang A."/>
            <person name="Unkles S.E."/>
            <person name="van de Wiele N."/>
            <person name="van Rossen-Uffink D."/>
            <person name="Oliveira J.V."/>
            <person name="Vesth T.C."/>
            <person name="Visser J."/>
            <person name="Yu J.-H."/>
            <person name="Zhou M."/>
            <person name="Andersen M.R."/>
            <person name="Archer D.B."/>
            <person name="Baker S.E."/>
            <person name="Benoit I."/>
            <person name="Brakhage A.A."/>
            <person name="Braus G.H."/>
            <person name="Fischer R."/>
            <person name="Frisvad J.C."/>
            <person name="Goldman G.H."/>
            <person name="Houbraken J."/>
            <person name="Oakley B."/>
            <person name="Pocsi I."/>
            <person name="Scazzocchio C."/>
            <person name="Seiboth B."/>
            <person name="vanKuyk P.A."/>
            <person name="Wortman J."/>
            <person name="Dyer P.S."/>
            <person name="Grigoriev I.V."/>
        </authorList>
    </citation>
    <scope>NUCLEOTIDE SEQUENCE [LARGE SCALE GENOMIC DNA]</scope>
    <source>
        <strain evidence="3">CBS 593.65</strain>
    </source>
</reference>
<organism evidence="2 3">
    <name type="scientific">Aspergillus sydowii CBS 593.65</name>
    <dbReference type="NCBI Taxonomy" id="1036612"/>
    <lineage>
        <taxon>Eukaryota</taxon>
        <taxon>Fungi</taxon>
        <taxon>Dikarya</taxon>
        <taxon>Ascomycota</taxon>
        <taxon>Pezizomycotina</taxon>
        <taxon>Eurotiomycetes</taxon>
        <taxon>Eurotiomycetidae</taxon>
        <taxon>Eurotiales</taxon>
        <taxon>Aspergillaceae</taxon>
        <taxon>Aspergillus</taxon>
        <taxon>Aspergillus subgen. Nidulantes</taxon>
    </lineage>
</organism>
<dbReference type="VEuPathDB" id="FungiDB:ASPSYDRAFT_25872"/>